<keyword evidence="1" id="KW-0175">Coiled coil</keyword>
<evidence type="ECO:0000313" key="2">
    <source>
        <dbReference type="EMBL" id="SEI17123.1"/>
    </source>
</evidence>
<evidence type="ECO:0000313" key="3">
    <source>
        <dbReference type="Proteomes" id="UP000182272"/>
    </source>
</evidence>
<name>A0A1H6P044_9PSED</name>
<dbReference type="RefSeq" id="WP_036988150.1">
    <property type="nucleotide sequence ID" value="NZ_LT629972.1"/>
</dbReference>
<evidence type="ECO:0008006" key="4">
    <source>
        <dbReference type="Google" id="ProtNLM"/>
    </source>
</evidence>
<dbReference type="OrthoDB" id="8611426at2"/>
<organism evidence="2 3">
    <name type="scientific">Pseudomonas asplenii</name>
    <dbReference type="NCBI Taxonomy" id="53407"/>
    <lineage>
        <taxon>Bacteria</taxon>
        <taxon>Pseudomonadati</taxon>
        <taxon>Pseudomonadota</taxon>
        <taxon>Gammaproteobacteria</taxon>
        <taxon>Pseudomonadales</taxon>
        <taxon>Pseudomonadaceae</taxon>
        <taxon>Pseudomonas</taxon>
    </lineage>
</organism>
<gene>
    <name evidence="2" type="ORF">SAMN05216581_3310</name>
</gene>
<dbReference type="EMBL" id="LT629972">
    <property type="protein sequence ID" value="SEI17123.1"/>
    <property type="molecule type" value="Genomic_DNA"/>
</dbReference>
<dbReference type="AlphaFoldDB" id="A0A1H6P044"/>
<feature type="coiled-coil region" evidence="1">
    <location>
        <begin position="208"/>
        <end position="235"/>
    </location>
</feature>
<proteinExistence type="predicted"/>
<dbReference type="Proteomes" id="UP000182272">
    <property type="component" value="Chromosome I"/>
</dbReference>
<accession>A0A1H6P044</accession>
<evidence type="ECO:0000256" key="1">
    <source>
        <dbReference type="SAM" id="Coils"/>
    </source>
</evidence>
<reference evidence="2 3" key="1">
    <citation type="submission" date="2016-10" db="EMBL/GenBank/DDBJ databases">
        <authorList>
            <person name="de Groot N.N."/>
        </authorList>
    </citation>
    <scope>NUCLEOTIDE SEQUENCE [LARGE SCALE GENOMIC DNA]</scope>
    <source>
        <strain evidence="2 3">LMG 2158</strain>
    </source>
</reference>
<sequence length="271" mass="29144">MNTFEMNDQQVAGLAAAICATAEAMGQEMSPGTAAMMAEDLCAYPVLVVKAALKACRFEVKGKLAMIDILQRVQASDGRPGKDEAWAIAMTTNDEFETVVLTDEIQLALAAAKPVLDAGDKVGARMAFISAYERFVTQARADAKPVSWHVSVGFDATRRVQAITRAVQMQRIPQEHGQKYLADMNIAPVTEDGRAIAGLLTGAVTRPAPNLREKLAKVKESMQEMRQASAEKKLEMQIAAANDLAERRAMLVNQAQGLASGPSSMGDPRHG</sequence>
<protein>
    <recommendedName>
        <fullName evidence="4">Prophage PssSM-02</fullName>
    </recommendedName>
</protein>